<sequence length="71" mass="8017">MQNGYCRFISYYLQKNTHRGRHMVNQVISITIHIAETGKAIVTAQLITGVTIPCPLLRLFLNGSLMFLIPV</sequence>
<evidence type="ECO:0000313" key="2">
    <source>
        <dbReference type="Proteomes" id="UP000291424"/>
    </source>
</evidence>
<dbReference type="OrthoDB" id="9921688at2"/>
<gene>
    <name evidence="1" type="ORF">E0L20_15525</name>
</gene>
<dbReference type="Proteomes" id="UP000291424">
    <property type="component" value="Unassembled WGS sequence"/>
</dbReference>
<accession>A0A4R0G4A9</accession>
<organism evidence="1 2">
    <name type="scientific">Enterobacter wuhouensis</name>
    <dbReference type="NCBI Taxonomy" id="2529381"/>
    <lineage>
        <taxon>Bacteria</taxon>
        <taxon>Pseudomonadati</taxon>
        <taxon>Pseudomonadota</taxon>
        <taxon>Gammaproteobacteria</taxon>
        <taxon>Enterobacterales</taxon>
        <taxon>Enterobacteriaceae</taxon>
        <taxon>Enterobacter</taxon>
    </lineage>
</organism>
<comment type="caution">
    <text evidence="1">The sequence shown here is derived from an EMBL/GenBank/DDBJ whole genome shotgun (WGS) entry which is preliminary data.</text>
</comment>
<dbReference type="AlphaFoldDB" id="A0A4R0G4A9"/>
<reference evidence="1 2" key="1">
    <citation type="submission" date="2019-02" db="EMBL/GenBank/DDBJ databases">
        <title>The draft genome of Enterobacter spp. strains.</title>
        <authorList>
            <person name="Wang C."/>
            <person name="Feng Y."/>
            <person name="Zong Z."/>
        </authorList>
    </citation>
    <scope>NUCLEOTIDE SEQUENCE [LARGE SCALE GENOMIC DNA]</scope>
    <source>
        <strain evidence="1 2">WCHEW120002</strain>
    </source>
</reference>
<dbReference type="EMBL" id="SJOO01000006">
    <property type="protein sequence ID" value="TCB91554.1"/>
    <property type="molecule type" value="Genomic_DNA"/>
</dbReference>
<evidence type="ECO:0000313" key="1">
    <source>
        <dbReference type="EMBL" id="TCB91554.1"/>
    </source>
</evidence>
<name>A0A4R0G4A9_9ENTR</name>
<protein>
    <submittedName>
        <fullName evidence="1">Uncharacterized protein</fullName>
    </submittedName>
</protein>
<proteinExistence type="predicted"/>